<evidence type="ECO:0000256" key="5">
    <source>
        <dbReference type="ARBA" id="ARBA00023242"/>
    </source>
</evidence>
<keyword evidence="5" id="KW-0539">Nucleus</keyword>
<dbReference type="PROSITE" id="PS51282">
    <property type="entry name" value="DWNN"/>
    <property type="match status" value="1"/>
</dbReference>
<dbReference type="Pfam" id="PF08783">
    <property type="entry name" value="DWNN"/>
    <property type="match status" value="1"/>
</dbReference>
<dbReference type="Pfam" id="PF13696">
    <property type="entry name" value="zf-CCHC_2"/>
    <property type="match status" value="1"/>
</dbReference>
<keyword evidence="9" id="KW-1185">Reference proteome</keyword>
<evidence type="ECO:0000256" key="3">
    <source>
        <dbReference type="ARBA" id="ARBA00022771"/>
    </source>
</evidence>
<dbReference type="GO" id="GO:0006511">
    <property type="term" value="P:ubiquitin-dependent protein catabolic process"/>
    <property type="evidence" value="ECO:0007669"/>
    <property type="project" value="TreeGrafter"/>
</dbReference>
<dbReference type="PANTHER" id="PTHR15439">
    <property type="entry name" value="RETINOBLASTOMA-BINDING PROTEIN 6"/>
    <property type="match status" value="1"/>
</dbReference>
<dbReference type="InterPro" id="IPR013083">
    <property type="entry name" value="Znf_RING/FYVE/PHD"/>
</dbReference>
<dbReference type="Gene3D" id="4.10.60.10">
    <property type="entry name" value="Zinc finger, CCHC-type"/>
    <property type="match status" value="1"/>
</dbReference>
<feature type="region of interest" description="Disordered" evidence="6">
    <location>
        <begin position="929"/>
        <end position="954"/>
    </location>
</feature>
<dbReference type="SUPFAM" id="SSF57850">
    <property type="entry name" value="RING/U-box"/>
    <property type="match status" value="2"/>
</dbReference>
<dbReference type="InterPro" id="IPR033489">
    <property type="entry name" value="RBBP6"/>
</dbReference>
<evidence type="ECO:0000259" key="7">
    <source>
        <dbReference type="PROSITE" id="PS51282"/>
    </source>
</evidence>
<comment type="caution">
    <text evidence="8">The sequence shown here is derived from an EMBL/GenBank/DDBJ whole genome shotgun (WGS) entry which is preliminary data.</text>
</comment>
<comment type="subcellular location">
    <subcellularLocation>
        <location evidence="1">Nucleus</location>
    </subcellularLocation>
</comment>
<keyword evidence="3" id="KW-0863">Zinc-finger</keyword>
<dbReference type="Gene3D" id="3.30.40.10">
    <property type="entry name" value="Zinc/RING finger domain, C3HC4 (zinc finger)"/>
    <property type="match status" value="2"/>
</dbReference>
<dbReference type="InterPro" id="IPR014891">
    <property type="entry name" value="DWNN_domain"/>
</dbReference>
<name>A0A3S3MMF3_9MAGN</name>
<dbReference type="GO" id="GO:0061630">
    <property type="term" value="F:ubiquitin protein ligase activity"/>
    <property type="evidence" value="ECO:0007669"/>
    <property type="project" value="InterPro"/>
</dbReference>
<feature type="domain" description="DWNN" evidence="7">
    <location>
        <begin position="3"/>
        <end position="77"/>
    </location>
</feature>
<gene>
    <name evidence="8" type="ORF">CKAN_01520300</name>
</gene>
<evidence type="ECO:0000256" key="6">
    <source>
        <dbReference type="SAM" id="MobiDB-lite"/>
    </source>
</evidence>
<evidence type="ECO:0000313" key="9">
    <source>
        <dbReference type="Proteomes" id="UP000283530"/>
    </source>
</evidence>
<protein>
    <submittedName>
        <fullName evidence="8">E3 ubiquitin-protein ligase RBBP6 isoform X2</fullName>
    </submittedName>
</protein>
<dbReference type="Gene3D" id="3.10.20.90">
    <property type="entry name" value="Phosphatidylinositol 3-kinase Catalytic Subunit, Chain A, domain 1"/>
    <property type="match status" value="2"/>
</dbReference>
<dbReference type="OrthoDB" id="106784at2759"/>
<dbReference type="PANTHER" id="PTHR15439:SF0">
    <property type="entry name" value="CELL DIVISION CYCLE AND APOPTOSIS REGULATOR PROTEIN 1-RELATED"/>
    <property type="match status" value="1"/>
</dbReference>
<accession>A0A3S3MMF3</accession>
<organism evidence="8 9">
    <name type="scientific">Cinnamomum micranthum f. kanehirae</name>
    <dbReference type="NCBI Taxonomy" id="337451"/>
    <lineage>
        <taxon>Eukaryota</taxon>
        <taxon>Viridiplantae</taxon>
        <taxon>Streptophyta</taxon>
        <taxon>Embryophyta</taxon>
        <taxon>Tracheophyta</taxon>
        <taxon>Spermatophyta</taxon>
        <taxon>Magnoliopsida</taxon>
        <taxon>Magnoliidae</taxon>
        <taxon>Laurales</taxon>
        <taxon>Lauraceae</taxon>
        <taxon>Cinnamomum</taxon>
    </lineage>
</organism>
<keyword evidence="2" id="KW-0479">Metal-binding</keyword>
<dbReference type="AlphaFoldDB" id="A0A3S3MMF3"/>
<dbReference type="GO" id="GO:0006397">
    <property type="term" value="P:mRNA processing"/>
    <property type="evidence" value="ECO:0007669"/>
    <property type="project" value="InterPro"/>
</dbReference>
<dbReference type="STRING" id="337451.A0A3S3MMF3"/>
<evidence type="ECO:0000313" key="8">
    <source>
        <dbReference type="EMBL" id="RWR86311.1"/>
    </source>
</evidence>
<reference evidence="8 9" key="1">
    <citation type="journal article" date="2019" name="Nat. Plants">
        <title>Stout camphor tree genome fills gaps in understanding of flowering plant genome evolution.</title>
        <authorList>
            <person name="Chaw S.M."/>
            <person name="Liu Y.C."/>
            <person name="Wu Y.W."/>
            <person name="Wang H.Y."/>
            <person name="Lin C.I."/>
            <person name="Wu C.S."/>
            <person name="Ke H.M."/>
            <person name="Chang L.Y."/>
            <person name="Hsu C.Y."/>
            <person name="Yang H.T."/>
            <person name="Sudianto E."/>
            <person name="Hsu M.H."/>
            <person name="Wu K.P."/>
            <person name="Wang L.N."/>
            <person name="Leebens-Mack J.H."/>
            <person name="Tsai I.J."/>
        </authorList>
    </citation>
    <scope>NUCLEOTIDE SEQUENCE [LARGE SCALE GENOMIC DNA]</scope>
    <source>
        <strain evidence="9">cv. Chaw 1501</strain>
        <tissue evidence="8">Young leaves</tissue>
    </source>
</reference>
<sequence length="954" mass="104932">MAVYYKFKSGKHYFSVPINDDFISLANFKEKIFESKRFGSGTDFDIMVSNAQTNEGHFIQHCPTNGDPDFDIKRLKPPKGIPKSMLMETPDGSYALPSGAVAILKPNERAAFEKEIEGIPSVHPVINVPPELHCPLCKEVMKDAVLSSKCCFNSIRDHINSKSMCVCGSMKMLADDLLPNKTIRETISRILGLPTRSTFSGSSVHVQDMESACSPQPKVLLPTVSAATKEECATPLCENDTSIMQESRKEGKTDLNMLELSSKKSWATKNVSQSEVIIESVSVREATSQPTAPQAKEEVQQKLPVGEKGHLQWKTSEAFVAENYVMPFGPPACNPFLGGMQMGVYGDIMHYSIPMPPYMGYISGVFCHQDPYGVGGYGYTISAVPQSQRKFSNHKEFNMEVSNGADTTSIKLKPYDDEAMLIPRNATVIVRRVPGVPRLPIVIKKDEPTPLENNVEENPKSTSSISTADSSTIEFLAEAECYDFGIDLFSEVVPFQSGNPVRDALSNRADEDRKIKDLVNTPALGCQWQAQEASGFGRGLKSGIDSRNGRIGGFVSKIPPQGYICRRCKIAGHFIQHCPTNGDPDFDIKRLKPPKGIPKSMLMETPDGSYALPSGAVAILKPNEAAFEKEIEGIPSVHPVINVPPELHCPLCKEVMKDAVLSSKCCFNSIRDHINSKLMCVCGSMKMLADDLLPNKTVRETISRILGSTTRSAFSGSSVHVQDMEFACSPQPKVLLPTVSAATKEECATPLCENDTSIMQESRKEGNTDLNMLELSSKKSWATKNVSRSKVIIESVSVREATSQPTAQQAKEEVQQKLPVGEKGHLQWRTSEAFVAENYVMPFGPPACNPFLGGMQMGVYGDIMHYSIPMPPYMGYISGVLCHQDPYGVGGYGYTTSAVPQSQRKFSNHKEFNMEVSNGADSTSIKLKPRLESRKRGFNNDNEGSNKIRKRKLT</sequence>
<keyword evidence="4" id="KW-0862">Zinc</keyword>
<dbReference type="GO" id="GO:0005634">
    <property type="term" value="C:nucleus"/>
    <property type="evidence" value="ECO:0007669"/>
    <property type="project" value="UniProtKB-SubCell"/>
</dbReference>
<dbReference type="SMART" id="SM01180">
    <property type="entry name" value="DWNN"/>
    <property type="match status" value="1"/>
</dbReference>
<dbReference type="EMBL" id="QPKB01000006">
    <property type="protein sequence ID" value="RWR86311.1"/>
    <property type="molecule type" value="Genomic_DNA"/>
</dbReference>
<evidence type="ECO:0000256" key="1">
    <source>
        <dbReference type="ARBA" id="ARBA00004123"/>
    </source>
</evidence>
<dbReference type="InterPro" id="IPR025829">
    <property type="entry name" value="Zn_knuckle_CX2CX3GHX4C"/>
</dbReference>
<evidence type="ECO:0000256" key="4">
    <source>
        <dbReference type="ARBA" id="ARBA00022833"/>
    </source>
</evidence>
<dbReference type="GO" id="GO:0016567">
    <property type="term" value="P:protein ubiquitination"/>
    <property type="evidence" value="ECO:0007669"/>
    <property type="project" value="InterPro"/>
</dbReference>
<dbReference type="Proteomes" id="UP000283530">
    <property type="component" value="Unassembled WGS sequence"/>
</dbReference>
<proteinExistence type="predicted"/>
<evidence type="ECO:0000256" key="2">
    <source>
        <dbReference type="ARBA" id="ARBA00022723"/>
    </source>
</evidence>
<dbReference type="GO" id="GO:0008270">
    <property type="term" value="F:zinc ion binding"/>
    <property type="evidence" value="ECO:0007669"/>
    <property type="project" value="UniProtKB-KW"/>
</dbReference>